<dbReference type="STRING" id="38300.SPRI_6734"/>
<dbReference type="PANTHER" id="PTHR35525:SF3">
    <property type="entry name" value="BLL6575 PROTEIN"/>
    <property type="match status" value="1"/>
</dbReference>
<dbReference type="Proteomes" id="UP000060513">
    <property type="component" value="Chromosome"/>
</dbReference>
<dbReference type="Gene3D" id="1.10.3300.10">
    <property type="entry name" value="Jann2411-like domain"/>
    <property type="match status" value="1"/>
</dbReference>
<dbReference type="InterPro" id="IPR023286">
    <property type="entry name" value="ABATE_dom_sf"/>
</dbReference>
<dbReference type="EMBL" id="CP011340">
    <property type="protein sequence ID" value="ALC25040.1"/>
    <property type="molecule type" value="Genomic_DNA"/>
</dbReference>
<dbReference type="InterPro" id="IPR021005">
    <property type="entry name" value="Znf_CGNR"/>
</dbReference>
<proteinExistence type="predicted"/>
<dbReference type="SUPFAM" id="SSF160904">
    <property type="entry name" value="Jann2411-like"/>
    <property type="match status" value="1"/>
</dbReference>
<accession>A0A0M4DGK9</accession>
<dbReference type="KEGG" id="spri:SPRI_6734"/>
<dbReference type="Pfam" id="PF07336">
    <property type="entry name" value="ABATE"/>
    <property type="match status" value="1"/>
</dbReference>
<dbReference type="PATRIC" id="fig|38300.4.peg.7041"/>
<dbReference type="PANTHER" id="PTHR35525">
    <property type="entry name" value="BLL6575 PROTEIN"/>
    <property type="match status" value="1"/>
</dbReference>
<dbReference type="InterPro" id="IPR010852">
    <property type="entry name" value="ABATE"/>
</dbReference>
<reference evidence="1 2" key="1">
    <citation type="submission" date="2015-08" db="EMBL/GenBank/DDBJ databases">
        <title>Genome sequence of the pristinamycin over-producing bacterium Streptomyces pristinaespiralis HCCB10218.</title>
        <authorList>
            <person name="Tian J."/>
            <person name="Yang J."/>
            <person name="Li L."/>
            <person name="Ruan L."/>
            <person name="Wei W."/>
            <person name="Zheng G."/>
            <person name="Wei Z."/>
            <person name="Yang S."/>
            <person name="Ge M."/>
            <person name="Jiang W."/>
            <person name="Lu Y."/>
        </authorList>
    </citation>
    <scope>NUCLEOTIDE SEQUENCE [LARGE SCALE GENOMIC DNA]</scope>
    <source>
        <strain evidence="1 2">HCCB 10218</strain>
    </source>
</reference>
<sequence length="195" mass="21442">MSTDPGRGRTADPRPLTGEPLPLDLVNTVWIDEGVRHDLLERPDGLAVWLRSAGFADSVPADRESLDALLATRRAVVALLDGSADPQQAADELNEILGHGRIRRRLGEAGPLSVVETDSPAWLAAWSAAEAYLRLLDEHPDRIRKCANPECVLHFYDVSKNGKRRWCSMAGCGNRAKASRHYARHRQPRPANADG</sequence>
<protein>
    <submittedName>
        <fullName evidence="1">Zn-ribbon-like motif containing protein</fullName>
    </submittedName>
</protein>
<organism evidence="1">
    <name type="scientific">Streptomyces pristinaespiralis</name>
    <dbReference type="NCBI Taxonomy" id="38300"/>
    <lineage>
        <taxon>Bacteria</taxon>
        <taxon>Bacillati</taxon>
        <taxon>Actinomycetota</taxon>
        <taxon>Actinomycetes</taxon>
        <taxon>Kitasatosporales</taxon>
        <taxon>Streptomycetaceae</taxon>
        <taxon>Streptomyces</taxon>
    </lineage>
</organism>
<evidence type="ECO:0000313" key="2">
    <source>
        <dbReference type="Proteomes" id="UP000060513"/>
    </source>
</evidence>
<dbReference type="Pfam" id="PF11706">
    <property type="entry name" value="zf-CGNR"/>
    <property type="match status" value="1"/>
</dbReference>
<dbReference type="GeneID" id="97232223"/>
<name>A0A0M4DGK9_STRPR</name>
<dbReference type="RefSeq" id="WP_053557623.1">
    <property type="nucleotide sequence ID" value="NZ_CP011340.1"/>
</dbReference>
<dbReference type="AlphaFoldDB" id="A0A0M4DGK9"/>
<dbReference type="OrthoDB" id="3211108at2"/>
<gene>
    <name evidence="1" type="ORF">SPRI_6734</name>
</gene>
<evidence type="ECO:0000313" key="1">
    <source>
        <dbReference type="EMBL" id="ALC25040.1"/>
    </source>
</evidence>